<accession>A0A1K1LER0</accession>
<evidence type="ECO:0000313" key="4">
    <source>
        <dbReference type="Proteomes" id="UP000186323"/>
    </source>
</evidence>
<keyword evidence="1 3" id="KW-0378">Hydrolase</keyword>
<keyword evidence="4" id="KW-1185">Reference proteome</keyword>
<dbReference type="InterPro" id="IPR023293">
    <property type="entry name" value="dGTP_triP_hydro_central_sf"/>
</dbReference>
<dbReference type="GO" id="GO:0006203">
    <property type="term" value="P:dGTP catabolic process"/>
    <property type="evidence" value="ECO:0007669"/>
    <property type="project" value="TreeGrafter"/>
</dbReference>
<dbReference type="PANTHER" id="PTHR11373:SF32">
    <property type="entry name" value="DEOXYGUANOSINETRIPHOSPHATE TRIPHOSPHOHYDROLASE"/>
    <property type="match status" value="1"/>
</dbReference>
<dbReference type="Pfam" id="PF01966">
    <property type="entry name" value="HD"/>
    <property type="match status" value="1"/>
</dbReference>
<dbReference type="OrthoDB" id="9803619at2"/>
<dbReference type="GO" id="GO:0008832">
    <property type="term" value="F:dGTPase activity"/>
    <property type="evidence" value="ECO:0007669"/>
    <property type="project" value="UniProtKB-EC"/>
</dbReference>
<dbReference type="NCBIfam" id="TIGR01353">
    <property type="entry name" value="dGTP_triPase"/>
    <property type="match status" value="1"/>
</dbReference>
<dbReference type="KEGG" id="dpg:DESPIGER_0013"/>
<dbReference type="NCBIfam" id="NF002205">
    <property type="entry name" value="PRK01096.1"/>
    <property type="match status" value="1"/>
</dbReference>
<dbReference type="EMBL" id="LT630450">
    <property type="protein sequence ID" value="SFV71918.1"/>
    <property type="molecule type" value="Genomic_DNA"/>
</dbReference>
<gene>
    <name evidence="3" type="ORF">DESPIGER_0013</name>
</gene>
<reference evidence="4" key="1">
    <citation type="submission" date="2016-10" db="EMBL/GenBank/DDBJ databases">
        <authorList>
            <person name="Wegmann U."/>
        </authorList>
    </citation>
    <scope>NUCLEOTIDE SEQUENCE [LARGE SCALE GENOMIC DNA]</scope>
</reference>
<feature type="domain" description="HD/PDEase" evidence="2">
    <location>
        <begin position="63"/>
        <end position="261"/>
    </location>
</feature>
<dbReference type="SMART" id="SM00471">
    <property type="entry name" value="HDc"/>
    <property type="match status" value="1"/>
</dbReference>
<dbReference type="PANTHER" id="PTHR11373">
    <property type="entry name" value="DEOXYNUCLEOSIDE TRIPHOSPHATE TRIPHOSPHOHYDROLASE"/>
    <property type="match status" value="1"/>
</dbReference>
<dbReference type="InterPro" id="IPR006674">
    <property type="entry name" value="HD_domain"/>
</dbReference>
<organism evidence="3 4">
    <name type="scientific">Desulfovibrio piger</name>
    <dbReference type="NCBI Taxonomy" id="901"/>
    <lineage>
        <taxon>Bacteria</taxon>
        <taxon>Pseudomonadati</taxon>
        <taxon>Thermodesulfobacteriota</taxon>
        <taxon>Desulfovibrionia</taxon>
        <taxon>Desulfovibrionales</taxon>
        <taxon>Desulfovibrionaceae</taxon>
        <taxon>Desulfovibrio</taxon>
    </lineage>
</organism>
<name>A0A1K1LER0_9BACT</name>
<dbReference type="Gene3D" id="1.10.3550.10">
    <property type="entry name" value="eoxyguanosinetriphosphate triphosphohydrolase domain-like"/>
    <property type="match status" value="1"/>
</dbReference>
<dbReference type="Proteomes" id="UP000186323">
    <property type="component" value="Chromosome I"/>
</dbReference>
<dbReference type="Gene3D" id="1.10.3210.10">
    <property type="entry name" value="Hypothetical protein af1432"/>
    <property type="match status" value="1"/>
</dbReference>
<proteinExistence type="predicted"/>
<protein>
    <submittedName>
        <fullName evidence="3">Deoxyguanosinetriphosphate triphosphohydrolase</fullName>
        <ecNumber evidence="3">3.1.5.1</ecNumber>
    </submittedName>
</protein>
<dbReference type="SUPFAM" id="SSF109604">
    <property type="entry name" value="HD-domain/PDEase-like"/>
    <property type="match status" value="1"/>
</dbReference>
<dbReference type="InterPro" id="IPR027432">
    <property type="entry name" value="dGTP_triphosphohydrolase_C"/>
</dbReference>
<evidence type="ECO:0000259" key="2">
    <source>
        <dbReference type="SMART" id="SM00471"/>
    </source>
</evidence>
<dbReference type="AlphaFoldDB" id="A0A1K1LER0"/>
<dbReference type="Gene3D" id="1.10.3410.10">
    <property type="entry name" value="putative deoxyguanosinetriphosphate triphosphohydrolase like domain"/>
    <property type="match status" value="1"/>
</dbReference>
<dbReference type="InterPro" id="IPR050135">
    <property type="entry name" value="dGTPase-like"/>
</dbReference>
<evidence type="ECO:0000313" key="3">
    <source>
        <dbReference type="EMBL" id="SFV71918.1"/>
    </source>
</evidence>
<dbReference type="EC" id="3.1.5.1" evidence="3"/>
<evidence type="ECO:0000256" key="1">
    <source>
        <dbReference type="ARBA" id="ARBA00022801"/>
    </source>
</evidence>
<dbReference type="CDD" id="cd00077">
    <property type="entry name" value="HDc"/>
    <property type="match status" value="1"/>
</dbReference>
<dbReference type="RefSeq" id="WP_072337405.1">
    <property type="nucleotide sequence ID" value="NZ_JAXXLW010000007.1"/>
</dbReference>
<dbReference type="InterPro" id="IPR006261">
    <property type="entry name" value="dGTPase"/>
</dbReference>
<dbReference type="InterPro" id="IPR003607">
    <property type="entry name" value="HD/PDEase_dom"/>
</dbReference>
<sequence length="447" mass="51111">MNFQEQWRKLLLPLRYGGSGVDFKKLDPARSPFLKDRDRIIYSSSFRRLARKTQVHPLVRNDHIHTRLSHSLEVSSVGRSLGAMAGYFLRRRGELPDYAAPEFPGQILEAACLAHDIGNPPFGHAGEFAIRDWFGDPANHTYVNALEETQQSDFRCFDGNAQGFRVVNVVENNRDQGGFRLTYPTLASMVKYPWDSWQSRARGGKCKFNYYQAEAAIFEDVFRALGLKTRRGDFARHPLSLLAEAADDTCYRIVDMEDARELDIITLADILKVVEPLAPSLELDPQRLDHMGSDRERAGYVRARVIGHVTASLFETFAAQYERIMRREFEGPLMDMAPEDVRAYMARARDIFNGRILKNSHKTALEIGSYSVYKRLLDTFIPACHRRICDPGRLTYKEQQALQLMGGHAPRREDDLYVSYLRVLDFITGMTDQYASFVSTQFLGTSR</sequence>